<accession>A0ACC0Q2I6</accession>
<keyword evidence="2" id="KW-1185">Reference proteome</keyword>
<dbReference type="EMBL" id="CM046388">
    <property type="protein sequence ID" value="KAI8571945.1"/>
    <property type="molecule type" value="Genomic_DNA"/>
</dbReference>
<organism evidence="1 2">
    <name type="scientific">Rhododendron molle</name>
    <name type="common">Chinese azalea</name>
    <name type="synonym">Azalea mollis</name>
    <dbReference type="NCBI Taxonomy" id="49168"/>
    <lineage>
        <taxon>Eukaryota</taxon>
        <taxon>Viridiplantae</taxon>
        <taxon>Streptophyta</taxon>
        <taxon>Embryophyta</taxon>
        <taxon>Tracheophyta</taxon>
        <taxon>Spermatophyta</taxon>
        <taxon>Magnoliopsida</taxon>
        <taxon>eudicotyledons</taxon>
        <taxon>Gunneridae</taxon>
        <taxon>Pentapetalae</taxon>
        <taxon>asterids</taxon>
        <taxon>Ericales</taxon>
        <taxon>Ericaceae</taxon>
        <taxon>Ericoideae</taxon>
        <taxon>Rhodoreae</taxon>
        <taxon>Rhododendron</taxon>
    </lineage>
</organism>
<comment type="caution">
    <text evidence="1">The sequence shown here is derived from an EMBL/GenBank/DDBJ whole genome shotgun (WGS) entry which is preliminary data.</text>
</comment>
<name>A0ACC0Q2I6_RHOML</name>
<gene>
    <name evidence="1" type="ORF">RHMOL_Rhmol01G0160200</name>
</gene>
<evidence type="ECO:0000313" key="1">
    <source>
        <dbReference type="EMBL" id="KAI8571945.1"/>
    </source>
</evidence>
<dbReference type="Proteomes" id="UP001062846">
    <property type="component" value="Chromosome 1"/>
</dbReference>
<proteinExistence type="predicted"/>
<reference evidence="1" key="1">
    <citation type="submission" date="2022-02" db="EMBL/GenBank/DDBJ databases">
        <title>Plant Genome Project.</title>
        <authorList>
            <person name="Zhang R.-G."/>
        </authorList>
    </citation>
    <scope>NUCLEOTIDE SEQUENCE</scope>
    <source>
        <strain evidence="1">AT1</strain>
    </source>
</reference>
<evidence type="ECO:0000313" key="2">
    <source>
        <dbReference type="Proteomes" id="UP001062846"/>
    </source>
</evidence>
<protein>
    <submittedName>
        <fullName evidence="1">Uncharacterized protein</fullName>
    </submittedName>
</protein>
<sequence>MWDKSHILHWDHNKPHPFRADAHGGRSPLSAPPTIPWCAHGDRSPLGTSDYPVACPRRQVAPLGTSDNPVAASSRGGLALIPIYHLIKRRGRPAPRETAPIVVSNHVSYIEPIFFFYELFPTIVASESHDSIPVVGTIIRAMQVIYVNRFSPSSRKHAVSEIKRKASSGRFPRLLLFPEGTTTNGRLLMSFQLGAFIPGYPIQPVVVRYPYVHFDQSWGDIALAKLMFRMFTQFHNFMEPAEQLQLIEIAASVDRDIFWSFSIDDRSRQLQSTSASGSDGSHEVVVENRKAKGKQPKIDENEPHKKILKDQAHQAIARWIYDCGIPLNVVNNESFAPMIEAIGQYGPGLPPPTYHQVRVPLLKKEVEHVNKLMEEHKKDQEQYGCTLMSDGWTDRKNRTLMNLLVNSPRGTVFLKSMDASGAVKDAEMIFELLDGWVEHIGEANVVQVITDSAAANVAAGKLLEAKRPHLFWSPCAAHCLDLMLEDIFKLPNLKTTWERAIMIHGYIYNRPSLLNMMRQFTKKKELVKPAKTRFATAFVTLQRVYEQKGNLRKMSTSEKWTNSKWAKEQRGKQVEKVMLMASFWRNVLLALKFASPLVKVLRLVDGEVKPPMGYIYEAMDRAKETIANSFNQKREMYDEVYKIVDKRWESQLHRSLHAAGFYLNPEFFYKDQDACKVPEVIGGLYRCITKLIPNIATQDLICADLMKYERAEGLFGNPMAKRQRNTRVPADWWASFGHDTPELQKFVVKVLSLTCSSSGCERNWSVFEHIHTKKRNRLAQKRLNDLVFVKYNRALRRRYLKRDRIDPISLKDIDESNEWLVGKMEEEEEVVYERGDDLNWDDVALASGAEEPMKTTRASSSKSTDSTPIAKMAKPTPKAKASRGKTSLIDEVIEEGEWETDDEEEVDVEGIEGYKSESSDDDDEIEDEVLGSENDD</sequence>